<organism evidence="1 2">
    <name type="scientific">Helianthus annuus</name>
    <name type="common">Common sunflower</name>
    <dbReference type="NCBI Taxonomy" id="4232"/>
    <lineage>
        <taxon>Eukaryota</taxon>
        <taxon>Viridiplantae</taxon>
        <taxon>Streptophyta</taxon>
        <taxon>Embryophyta</taxon>
        <taxon>Tracheophyta</taxon>
        <taxon>Spermatophyta</taxon>
        <taxon>Magnoliopsida</taxon>
        <taxon>eudicotyledons</taxon>
        <taxon>Gunneridae</taxon>
        <taxon>Pentapetalae</taxon>
        <taxon>asterids</taxon>
        <taxon>campanulids</taxon>
        <taxon>Asterales</taxon>
        <taxon>Asteraceae</taxon>
        <taxon>Asteroideae</taxon>
        <taxon>Heliantheae alliance</taxon>
        <taxon>Heliantheae</taxon>
        <taxon>Helianthus</taxon>
    </lineage>
</organism>
<reference evidence="1" key="2">
    <citation type="submission" date="2020-06" db="EMBL/GenBank/DDBJ databases">
        <title>Helianthus annuus Genome sequencing and assembly Release 2.</title>
        <authorList>
            <person name="Gouzy J."/>
            <person name="Langlade N."/>
            <person name="Munos S."/>
        </authorList>
    </citation>
    <scope>NUCLEOTIDE SEQUENCE</scope>
    <source>
        <tissue evidence="1">Leaves</tissue>
    </source>
</reference>
<sequence>MFLFTSHHTRIWTVFNQLGFSSFTNKGKLRPSIWFSRLSYADSVARRFTLVRVLDSSDLIHMYIMVNLFWIFQF</sequence>
<gene>
    <name evidence="1" type="ORF">HanXRQr2_Chr04g0161081</name>
</gene>
<evidence type="ECO:0000313" key="1">
    <source>
        <dbReference type="EMBL" id="KAF5809753.1"/>
    </source>
</evidence>
<comment type="caution">
    <text evidence="1">The sequence shown here is derived from an EMBL/GenBank/DDBJ whole genome shotgun (WGS) entry which is preliminary data.</text>
</comment>
<name>A0A9K3NSF8_HELAN</name>
<protein>
    <submittedName>
        <fullName evidence="1">Uncharacterized protein</fullName>
    </submittedName>
</protein>
<evidence type="ECO:0000313" key="2">
    <source>
        <dbReference type="Proteomes" id="UP000215914"/>
    </source>
</evidence>
<dbReference type="AlphaFoldDB" id="A0A9K3NSF8"/>
<dbReference type="EMBL" id="MNCJ02000319">
    <property type="protein sequence ID" value="KAF5809753.1"/>
    <property type="molecule type" value="Genomic_DNA"/>
</dbReference>
<proteinExistence type="predicted"/>
<keyword evidence="2" id="KW-1185">Reference proteome</keyword>
<accession>A0A9K3NSF8</accession>
<reference evidence="1" key="1">
    <citation type="journal article" date="2017" name="Nature">
        <title>The sunflower genome provides insights into oil metabolism, flowering and Asterid evolution.</title>
        <authorList>
            <person name="Badouin H."/>
            <person name="Gouzy J."/>
            <person name="Grassa C.J."/>
            <person name="Murat F."/>
            <person name="Staton S.E."/>
            <person name="Cottret L."/>
            <person name="Lelandais-Briere C."/>
            <person name="Owens G.L."/>
            <person name="Carrere S."/>
            <person name="Mayjonade B."/>
            <person name="Legrand L."/>
            <person name="Gill N."/>
            <person name="Kane N.C."/>
            <person name="Bowers J.E."/>
            <person name="Hubner S."/>
            <person name="Bellec A."/>
            <person name="Berard A."/>
            <person name="Berges H."/>
            <person name="Blanchet N."/>
            <person name="Boniface M.C."/>
            <person name="Brunel D."/>
            <person name="Catrice O."/>
            <person name="Chaidir N."/>
            <person name="Claudel C."/>
            <person name="Donnadieu C."/>
            <person name="Faraut T."/>
            <person name="Fievet G."/>
            <person name="Helmstetter N."/>
            <person name="King M."/>
            <person name="Knapp S.J."/>
            <person name="Lai Z."/>
            <person name="Le Paslier M.C."/>
            <person name="Lippi Y."/>
            <person name="Lorenzon L."/>
            <person name="Mandel J.R."/>
            <person name="Marage G."/>
            <person name="Marchand G."/>
            <person name="Marquand E."/>
            <person name="Bret-Mestries E."/>
            <person name="Morien E."/>
            <person name="Nambeesan S."/>
            <person name="Nguyen T."/>
            <person name="Pegot-Espagnet P."/>
            <person name="Pouilly N."/>
            <person name="Raftis F."/>
            <person name="Sallet E."/>
            <person name="Schiex T."/>
            <person name="Thomas J."/>
            <person name="Vandecasteele C."/>
            <person name="Vares D."/>
            <person name="Vear F."/>
            <person name="Vautrin S."/>
            <person name="Crespi M."/>
            <person name="Mangin B."/>
            <person name="Burke J.M."/>
            <person name="Salse J."/>
            <person name="Munos S."/>
            <person name="Vincourt P."/>
            <person name="Rieseberg L.H."/>
            <person name="Langlade N.B."/>
        </authorList>
    </citation>
    <scope>NUCLEOTIDE SEQUENCE</scope>
    <source>
        <tissue evidence="1">Leaves</tissue>
    </source>
</reference>
<dbReference type="Gramene" id="mRNA:HanXRQr2_Chr04g0161081">
    <property type="protein sequence ID" value="mRNA:HanXRQr2_Chr04g0161081"/>
    <property type="gene ID" value="HanXRQr2_Chr04g0161081"/>
</dbReference>
<dbReference type="Proteomes" id="UP000215914">
    <property type="component" value="Unassembled WGS sequence"/>
</dbReference>